<dbReference type="GO" id="GO:0016787">
    <property type="term" value="F:hydrolase activity"/>
    <property type="evidence" value="ECO:0007669"/>
    <property type="project" value="UniProtKB-KW"/>
</dbReference>
<comment type="caution">
    <text evidence="5">The sequence shown here is derived from an EMBL/GenBank/DDBJ whole genome shotgun (WGS) entry which is preliminary data.</text>
</comment>
<comment type="similarity">
    <text evidence="3">Belongs to the Nudix hydrolase family.</text>
</comment>
<dbReference type="PANTHER" id="PTHR43046">
    <property type="entry name" value="GDP-MANNOSE MANNOSYL HYDROLASE"/>
    <property type="match status" value="1"/>
</dbReference>
<comment type="cofactor">
    <cofactor evidence="1">
        <name>Mg(2+)</name>
        <dbReference type="ChEBI" id="CHEBI:18420"/>
    </cofactor>
</comment>
<dbReference type="PROSITE" id="PS00893">
    <property type="entry name" value="NUDIX_BOX"/>
    <property type="match status" value="1"/>
</dbReference>
<dbReference type="CDD" id="cd04673">
    <property type="entry name" value="NUDIX_ADPRase"/>
    <property type="match status" value="1"/>
</dbReference>
<dbReference type="OrthoDB" id="9761969at2"/>
<dbReference type="InterPro" id="IPR020476">
    <property type="entry name" value="Nudix_hydrolase"/>
</dbReference>
<evidence type="ECO:0000256" key="3">
    <source>
        <dbReference type="RuleBase" id="RU003476"/>
    </source>
</evidence>
<evidence type="ECO:0000313" key="6">
    <source>
        <dbReference type="Proteomes" id="UP000294881"/>
    </source>
</evidence>
<dbReference type="PROSITE" id="PS51462">
    <property type="entry name" value="NUDIX"/>
    <property type="match status" value="1"/>
</dbReference>
<dbReference type="EMBL" id="SLWL01000001">
    <property type="protein sequence ID" value="TCO16223.1"/>
    <property type="molecule type" value="Genomic_DNA"/>
</dbReference>
<dbReference type="InterPro" id="IPR020084">
    <property type="entry name" value="NUDIX_hydrolase_CS"/>
</dbReference>
<feature type="domain" description="Nudix hydrolase" evidence="4">
    <location>
        <begin position="20"/>
        <end position="157"/>
    </location>
</feature>
<evidence type="ECO:0000313" key="5">
    <source>
        <dbReference type="EMBL" id="TCO16223.1"/>
    </source>
</evidence>
<dbReference type="PRINTS" id="PR00502">
    <property type="entry name" value="NUDIXFAMILY"/>
</dbReference>
<evidence type="ECO:0000259" key="4">
    <source>
        <dbReference type="PROSITE" id="PS51462"/>
    </source>
</evidence>
<name>A0A4R2H0W2_9HYPH</name>
<dbReference type="RefSeq" id="WP_132002342.1">
    <property type="nucleotide sequence ID" value="NZ_JBHUNN010000002.1"/>
</dbReference>
<dbReference type="PANTHER" id="PTHR43046:SF14">
    <property type="entry name" value="MUTT_NUDIX FAMILY PROTEIN"/>
    <property type="match status" value="1"/>
</dbReference>
<evidence type="ECO:0000256" key="2">
    <source>
        <dbReference type="ARBA" id="ARBA00022801"/>
    </source>
</evidence>
<sequence length="169" mass="17936">MAREVECESQEAPGRRFPVRPFVAASCAVIRDGRVLLARRAAPPLVWSFPGGVVEAGETLEAAALRELAEETGVSARIIGLAGHLEHIAFARGGRIPADSADRVLRHYVIMCFAAIWTGGEGTVSAEAPDLAWATRSEAGCLPVTDNLLTILDQAFHMASHQQAATPPA</sequence>
<dbReference type="InterPro" id="IPR000086">
    <property type="entry name" value="NUDIX_hydrolase_dom"/>
</dbReference>
<keyword evidence="6" id="KW-1185">Reference proteome</keyword>
<keyword evidence="2 3" id="KW-0378">Hydrolase</keyword>
<proteinExistence type="inferred from homology"/>
<evidence type="ECO:0000256" key="1">
    <source>
        <dbReference type="ARBA" id="ARBA00001946"/>
    </source>
</evidence>
<gene>
    <name evidence="5" type="ORF">EV666_101476</name>
</gene>
<dbReference type="Pfam" id="PF00293">
    <property type="entry name" value="NUDIX"/>
    <property type="match status" value="1"/>
</dbReference>
<dbReference type="Proteomes" id="UP000294881">
    <property type="component" value="Unassembled WGS sequence"/>
</dbReference>
<accession>A0A4R2H0W2</accession>
<organism evidence="5 6">
    <name type="scientific">Camelimonas lactis</name>
    <dbReference type="NCBI Taxonomy" id="659006"/>
    <lineage>
        <taxon>Bacteria</taxon>
        <taxon>Pseudomonadati</taxon>
        <taxon>Pseudomonadota</taxon>
        <taxon>Alphaproteobacteria</taxon>
        <taxon>Hyphomicrobiales</taxon>
        <taxon>Chelatococcaceae</taxon>
        <taxon>Camelimonas</taxon>
    </lineage>
</organism>
<reference evidence="5 6" key="1">
    <citation type="submission" date="2019-03" db="EMBL/GenBank/DDBJ databases">
        <title>Genomic Encyclopedia of Type Strains, Phase IV (KMG-IV): sequencing the most valuable type-strain genomes for metagenomic binning, comparative biology and taxonomic classification.</title>
        <authorList>
            <person name="Goeker M."/>
        </authorList>
    </citation>
    <scope>NUCLEOTIDE SEQUENCE [LARGE SCALE GENOMIC DNA]</scope>
    <source>
        <strain evidence="5 6">DSM 22958</strain>
    </source>
</reference>
<dbReference type="InterPro" id="IPR015797">
    <property type="entry name" value="NUDIX_hydrolase-like_dom_sf"/>
</dbReference>
<dbReference type="AlphaFoldDB" id="A0A4R2H0W2"/>
<dbReference type="SUPFAM" id="SSF55811">
    <property type="entry name" value="Nudix"/>
    <property type="match status" value="1"/>
</dbReference>
<dbReference type="Gene3D" id="3.90.79.10">
    <property type="entry name" value="Nucleoside Triphosphate Pyrophosphohydrolase"/>
    <property type="match status" value="1"/>
</dbReference>
<protein>
    <submittedName>
        <fullName evidence="5">ADP-ribose pyrophosphatase YjhB (NUDIX family)</fullName>
    </submittedName>
</protein>